<keyword evidence="7 12" id="KW-0547">Nucleotide-binding</keyword>
<sequence>MALSIYNTLTKAKEPLKPLVDNQVHMYVCGMTVYDFCHIGHARVMVAFDVVSRWLRQRGYELTYVRNITDIDDKIIRRAQENGEAFEALTGRMIAAMHEDEARLSVLRPDLEPRATEHIAGMHSMIQTLIDKGFAYAPGNGDVYYRVGKFVGYGKLSRRKIEDLKIGARIEVDEAKEDPLDFVLWKAAKPGEPSWDSPWGAGRPGWHIECSVMSTCCLGETFDIHGGGPDLVFPHHENEIAQSEAATGKQYANAWMHAGAVRVDGEKMSKSLGNFFTIREVLEKYQPEVVRYLLVSSHYRSPINYSEDSLKEAKGALERFYHSLRGMPDAAPAGGEAFVERFSAAMDDDFNTPEACAVLFELAREVNRLRPSDPQAAAGLAARLKELAGPLGVLQLEPDDFLQAGAAGKVDAAEVEALIAARLQARAEKNWAESDRIRDQLTAMRVVLEDGKGGTTWRLAD</sequence>
<dbReference type="CDD" id="cd00672">
    <property type="entry name" value="CysRS_core"/>
    <property type="match status" value="1"/>
</dbReference>
<dbReference type="AlphaFoldDB" id="A0A0D9AN58"/>
<dbReference type="GO" id="GO:0005524">
    <property type="term" value="F:ATP binding"/>
    <property type="evidence" value="ECO:0007669"/>
    <property type="project" value="UniProtKB-UniRule"/>
</dbReference>
<feature type="domain" description="Cysteinyl-tRNA synthetase class Ia DALR" evidence="13">
    <location>
        <begin position="341"/>
        <end position="402"/>
    </location>
</feature>
<dbReference type="GO" id="GO:0008270">
    <property type="term" value="F:zinc ion binding"/>
    <property type="evidence" value="ECO:0007669"/>
    <property type="project" value="UniProtKB-UniRule"/>
</dbReference>
<dbReference type="PATRIC" id="fig|316.101.peg.4535"/>
<comment type="catalytic activity">
    <reaction evidence="12">
        <text>tRNA(Cys) + L-cysteine + ATP = L-cysteinyl-tRNA(Cys) + AMP + diphosphate</text>
        <dbReference type="Rhea" id="RHEA:17773"/>
        <dbReference type="Rhea" id="RHEA-COMP:9661"/>
        <dbReference type="Rhea" id="RHEA-COMP:9679"/>
        <dbReference type="ChEBI" id="CHEBI:30616"/>
        <dbReference type="ChEBI" id="CHEBI:33019"/>
        <dbReference type="ChEBI" id="CHEBI:35235"/>
        <dbReference type="ChEBI" id="CHEBI:78442"/>
        <dbReference type="ChEBI" id="CHEBI:78517"/>
        <dbReference type="ChEBI" id="CHEBI:456215"/>
        <dbReference type="EC" id="6.1.1.16"/>
    </reaction>
</comment>
<dbReference type="Proteomes" id="UP000032487">
    <property type="component" value="Unassembled WGS sequence"/>
</dbReference>
<evidence type="ECO:0000256" key="2">
    <source>
        <dbReference type="ARBA" id="ARBA00005594"/>
    </source>
</evidence>
<dbReference type="EC" id="6.1.1.16" evidence="12"/>
<dbReference type="NCBIfam" id="TIGR00435">
    <property type="entry name" value="cysS"/>
    <property type="match status" value="1"/>
</dbReference>
<dbReference type="HAMAP" id="MF_00041">
    <property type="entry name" value="Cys_tRNA_synth"/>
    <property type="match status" value="1"/>
</dbReference>
<gene>
    <name evidence="12" type="primary">cysS</name>
    <name evidence="14" type="ORF">UF78_10310</name>
</gene>
<dbReference type="Gene3D" id="3.40.50.620">
    <property type="entry name" value="HUPs"/>
    <property type="match status" value="1"/>
</dbReference>
<evidence type="ECO:0000256" key="8">
    <source>
        <dbReference type="ARBA" id="ARBA00022833"/>
    </source>
</evidence>
<dbReference type="RefSeq" id="WP_045162116.1">
    <property type="nucleotide sequence ID" value="NZ_JYHV01000016.1"/>
</dbReference>
<evidence type="ECO:0000256" key="6">
    <source>
        <dbReference type="ARBA" id="ARBA00022723"/>
    </source>
</evidence>
<evidence type="ECO:0000256" key="5">
    <source>
        <dbReference type="ARBA" id="ARBA00022598"/>
    </source>
</evidence>
<evidence type="ECO:0000256" key="3">
    <source>
        <dbReference type="ARBA" id="ARBA00011245"/>
    </source>
</evidence>
<comment type="subcellular location">
    <subcellularLocation>
        <location evidence="1 12">Cytoplasm</location>
    </subcellularLocation>
</comment>
<keyword evidence="4 12" id="KW-0963">Cytoplasm</keyword>
<keyword evidence="5 12" id="KW-0436">Ligase</keyword>
<dbReference type="InterPro" id="IPR032678">
    <property type="entry name" value="tRNA-synt_1_cat_dom"/>
</dbReference>
<dbReference type="PANTHER" id="PTHR10890">
    <property type="entry name" value="CYSTEINYL-TRNA SYNTHETASE"/>
    <property type="match status" value="1"/>
</dbReference>
<dbReference type="Pfam" id="PF09190">
    <property type="entry name" value="DALR_2"/>
    <property type="match status" value="1"/>
</dbReference>
<dbReference type="PANTHER" id="PTHR10890:SF3">
    <property type="entry name" value="CYSTEINE--TRNA LIGASE, CYTOPLASMIC"/>
    <property type="match status" value="1"/>
</dbReference>
<evidence type="ECO:0000259" key="13">
    <source>
        <dbReference type="SMART" id="SM00840"/>
    </source>
</evidence>
<reference evidence="14 15" key="1">
    <citation type="submission" date="2015-02" db="EMBL/GenBank/DDBJ databases">
        <title>Draft genome sequence of Pseudomonas stutzeri NT0128 isolated from wheat (Triticum turgidum) rhizosphere.</title>
        <authorList>
            <person name="Tovi N."/>
            <person name="Frenk S."/>
            <person name="Hadar Y."/>
            <person name="Minz D."/>
        </authorList>
    </citation>
    <scope>NUCLEOTIDE SEQUENCE [LARGE SCALE GENOMIC DNA]</scope>
    <source>
        <strain evidence="14 15">NT0128</strain>
    </source>
</reference>
<dbReference type="Pfam" id="PF23493">
    <property type="entry name" value="CysS_C"/>
    <property type="match status" value="1"/>
</dbReference>
<dbReference type="InterPro" id="IPR009080">
    <property type="entry name" value="tRNAsynth_Ia_anticodon-bd"/>
</dbReference>
<organism evidence="14 15">
    <name type="scientific">Stutzerimonas stutzeri</name>
    <name type="common">Pseudomonas stutzeri</name>
    <dbReference type="NCBI Taxonomy" id="316"/>
    <lineage>
        <taxon>Bacteria</taxon>
        <taxon>Pseudomonadati</taxon>
        <taxon>Pseudomonadota</taxon>
        <taxon>Gammaproteobacteria</taxon>
        <taxon>Pseudomonadales</taxon>
        <taxon>Pseudomonadaceae</taxon>
        <taxon>Stutzerimonas</taxon>
    </lineage>
</organism>
<dbReference type="InterPro" id="IPR014729">
    <property type="entry name" value="Rossmann-like_a/b/a_fold"/>
</dbReference>
<comment type="caution">
    <text evidence="14">The sequence shown here is derived from an EMBL/GenBank/DDBJ whole genome shotgun (WGS) entry which is preliminary data.</text>
</comment>
<keyword evidence="6 12" id="KW-0479">Metal-binding</keyword>
<evidence type="ECO:0000313" key="15">
    <source>
        <dbReference type="Proteomes" id="UP000032487"/>
    </source>
</evidence>
<proteinExistence type="inferred from homology"/>
<dbReference type="CDD" id="cd07963">
    <property type="entry name" value="Anticodon_Ia_Cys"/>
    <property type="match status" value="1"/>
</dbReference>
<dbReference type="InterPro" id="IPR015273">
    <property type="entry name" value="Cys-tRNA-synt_Ia_DALR"/>
</dbReference>
<feature type="short sequence motif" description="'HIGH' region" evidence="12">
    <location>
        <begin position="31"/>
        <end position="41"/>
    </location>
</feature>
<dbReference type="GO" id="GO:0004817">
    <property type="term" value="F:cysteine-tRNA ligase activity"/>
    <property type="evidence" value="ECO:0007669"/>
    <property type="project" value="UniProtKB-UniRule"/>
</dbReference>
<evidence type="ECO:0000256" key="11">
    <source>
        <dbReference type="ARBA" id="ARBA00023146"/>
    </source>
</evidence>
<evidence type="ECO:0000256" key="10">
    <source>
        <dbReference type="ARBA" id="ARBA00022917"/>
    </source>
</evidence>
<dbReference type="InterPro" id="IPR056411">
    <property type="entry name" value="CysS_C"/>
</dbReference>
<evidence type="ECO:0000313" key="14">
    <source>
        <dbReference type="EMBL" id="KJH82129.1"/>
    </source>
</evidence>
<dbReference type="Pfam" id="PF01406">
    <property type="entry name" value="tRNA-synt_1e"/>
    <property type="match status" value="1"/>
</dbReference>
<comment type="similarity">
    <text evidence="2 12">Belongs to the class-I aminoacyl-tRNA synthetase family.</text>
</comment>
<dbReference type="SUPFAM" id="SSF47323">
    <property type="entry name" value="Anticodon-binding domain of a subclass of class I aminoacyl-tRNA synthetases"/>
    <property type="match status" value="1"/>
</dbReference>
<dbReference type="FunFam" id="3.40.50.620:FF:000009">
    <property type="entry name" value="Cysteine--tRNA ligase"/>
    <property type="match status" value="1"/>
</dbReference>
<evidence type="ECO:0000256" key="9">
    <source>
        <dbReference type="ARBA" id="ARBA00022840"/>
    </source>
</evidence>
<accession>A0A0D9AN58</accession>
<name>A0A0D9AN58_STUST</name>
<feature type="binding site" evidence="12">
    <location>
        <position position="210"/>
    </location>
    <ligand>
        <name>Zn(2+)</name>
        <dbReference type="ChEBI" id="CHEBI:29105"/>
    </ligand>
</feature>
<dbReference type="SMART" id="SM00840">
    <property type="entry name" value="DALR_2"/>
    <property type="match status" value="1"/>
</dbReference>
<evidence type="ECO:0000256" key="1">
    <source>
        <dbReference type="ARBA" id="ARBA00004496"/>
    </source>
</evidence>
<feature type="short sequence motif" description="'KMSKS' region" evidence="12">
    <location>
        <begin position="267"/>
        <end position="271"/>
    </location>
</feature>
<dbReference type="InterPro" id="IPR015803">
    <property type="entry name" value="Cys-tRNA-ligase"/>
</dbReference>
<keyword evidence="8 12" id="KW-0862">Zinc</keyword>
<dbReference type="GO" id="GO:0006423">
    <property type="term" value="P:cysteinyl-tRNA aminoacylation"/>
    <property type="evidence" value="ECO:0007669"/>
    <property type="project" value="UniProtKB-UniRule"/>
</dbReference>
<keyword evidence="9 12" id="KW-0067">ATP-binding</keyword>
<comment type="subunit">
    <text evidence="3 12">Monomer.</text>
</comment>
<evidence type="ECO:0000256" key="7">
    <source>
        <dbReference type="ARBA" id="ARBA00022741"/>
    </source>
</evidence>
<keyword evidence="11 12" id="KW-0030">Aminoacyl-tRNA synthetase</keyword>
<dbReference type="PRINTS" id="PR00983">
    <property type="entry name" value="TRNASYNTHCYS"/>
</dbReference>
<dbReference type="SUPFAM" id="SSF52374">
    <property type="entry name" value="Nucleotidylyl transferase"/>
    <property type="match status" value="1"/>
</dbReference>
<feature type="binding site" evidence="12">
    <location>
        <position position="270"/>
    </location>
    <ligand>
        <name>ATP</name>
        <dbReference type="ChEBI" id="CHEBI:30616"/>
    </ligand>
</feature>
<protein>
    <recommendedName>
        <fullName evidence="12">Cysteine--tRNA ligase</fullName>
        <ecNumber evidence="12">6.1.1.16</ecNumber>
    </recommendedName>
    <alternativeName>
        <fullName evidence="12">Cysteinyl-tRNA synthetase</fullName>
        <shortName evidence="12">CysRS</shortName>
    </alternativeName>
</protein>
<comment type="cofactor">
    <cofactor evidence="12">
        <name>Zn(2+)</name>
        <dbReference type="ChEBI" id="CHEBI:29105"/>
    </cofactor>
    <text evidence="12">Binds 1 zinc ion per subunit.</text>
</comment>
<dbReference type="GO" id="GO:0005829">
    <property type="term" value="C:cytosol"/>
    <property type="evidence" value="ECO:0007669"/>
    <property type="project" value="TreeGrafter"/>
</dbReference>
<evidence type="ECO:0000256" key="12">
    <source>
        <dbReference type="HAMAP-Rule" id="MF_00041"/>
    </source>
</evidence>
<evidence type="ECO:0000256" key="4">
    <source>
        <dbReference type="ARBA" id="ARBA00022490"/>
    </source>
</evidence>
<keyword evidence="10 12" id="KW-0648">Protein biosynthesis</keyword>
<dbReference type="Gene3D" id="1.20.120.1910">
    <property type="entry name" value="Cysteine-tRNA ligase, C-terminal anti-codon recognition domain"/>
    <property type="match status" value="1"/>
</dbReference>
<feature type="binding site" evidence="12">
    <location>
        <position position="29"/>
    </location>
    <ligand>
        <name>Zn(2+)</name>
        <dbReference type="ChEBI" id="CHEBI:29105"/>
    </ligand>
</feature>
<dbReference type="OrthoDB" id="9815130at2"/>
<feature type="binding site" evidence="12">
    <location>
        <position position="239"/>
    </location>
    <ligand>
        <name>Zn(2+)</name>
        <dbReference type="ChEBI" id="CHEBI:29105"/>
    </ligand>
</feature>
<dbReference type="InterPro" id="IPR024909">
    <property type="entry name" value="Cys-tRNA/MSH_ligase"/>
</dbReference>
<feature type="binding site" evidence="12">
    <location>
        <position position="235"/>
    </location>
    <ligand>
        <name>Zn(2+)</name>
        <dbReference type="ChEBI" id="CHEBI:29105"/>
    </ligand>
</feature>
<dbReference type="EMBL" id="JYHV01000016">
    <property type="protein sequence ID" value="KJH82129.1"/>
    <property type="molecule type" value="Genomic_DNA"/>
</dbReference>